<evidence type="ECO:0000256" key="3">
    <source>
        <dbReference type="ARBA" id="ARBA00022801"/>
    </source>
</evidence>
<comment type="similarity">
    <text evidence="1">Belongs to the type-B carboxylesterase/lipase family.</text>
</comment>
<evidence type="ECO:0000259" key="6">
    <source>
        <dbReference type="Pfam" id="PF00135"/>
    </source>
</evidence>
<dbReference type="GO" id="GO:0003990">
    <property type="term" value="F:acetylcholinesterase activity"/>
    <property type="evidence" value="ECO:0007669"/>
    <property type="project" value="TreeGrafter"/>
</dbReference>
<dbReference type="InterPro" id="IPR002018">
    <property type="entry name" value="CarbesteraseB"/>
</dbReference>
<dbReference type="EMBL" id="JABSTR010001758">
    <property type="protein sequence ID" value="KAH9384185.1"/>
    <property type="molecule type" value="Genomic_DNA"/>
</dbReference>
<dbReference type="GO" id="GO:0005615">
    <property type="term" value="C:extracellular space"/>
    <property type="evidence" value="ECO:0007669"/>
    <property type="project" value="TreeGrafter"/>
</dbReference>
<feature type="signal peptide" evidence="5">
    <location>
        <begin position="1"/>
        <end position="22"/>
    </location>
</feature>
<evidence type="ECO:0000256" key="5">
    <source>
        <dbReference type="SAM" id="SignalP"/>
    </source>
</evidence>
<evidence type="ECO:0000313" key="7">
    <source>
        <dbReference type="EMBL" id="KAH9384185.1"/>
    </source>
</evidence>
<dbReference type="OrthoDB" id="6508095at2759"/>
<accession>A0A9J6HB95</accession>
<dbReference type="Proteomes" id="UP000821853">
    <property type="component" value="Unassembled WGS sequence"/>
</dbReference>
<gene>
    <name evidence="7" type="ORF">HPB48_026178</name>
</gene>
<dbReference type="GO" id="GO:0019695">
    <property type="term" value="P:choline metabolic process"/>
    <property type="evidence" value="ECO:0007669"/>
    <property type="project" value="TreeGrafter"/>
</dbReference>
<dbReference type="VEuPathDB" id="VectorBase:HLOH_039944"/>
<protein>
    <recommendedName>
        <fullName evidence="6">Carboxylesterase type B domain-containing protein</fullName>
    </recommendedName>
</protein>
<evidence type="ECO:0000256" key="1">
    <source>
        <dbReference type="ARBA" id="ARBA00005964"/>
    </source>
</evidence>
<dbReference type="InterPro" id="IPR050654">
    <property type="entry name" value="AChE-related_enzymes"/>
</dbReference>
<keyword evidence="8" id="KW-1185">Reference proteome</keyword>
<dbReference type="PANTHER" id="PTHR43918">
    <property type="entry name" value="ACETYLCHOLINESTERASE"/>
    <property type="match status" value="1"/>
</dbReference>
<proteinExistence type="inferred from homology"/>
<sequence length="179" mass="19444">MNLATTIDVLLVVLLRCTGSYGSDVERETALGAVSGRKLNILNTIVEEYVGIPYAKPPLGDLRFLPPVPMEPWEGTYNASLKRTGCPQVVHLGIMAGEPTYTEDCLHLNVWTSRPHRSDQQENDDLSAVLVWIHGGGFSYGSAAYDNYTGSILAAKTGFVVVSMNYRLGVLGLAWLPGC</sequence>
<keyword evidence="3" id="KW-0378">Hydrolase</keyword>
<feature type="domain" description="Carboxylesterase type B" evidence="6">
    <location>
        <begin position="26"/>
        <end position="172"/>
    </location>
</feature>
<dbReference type="OMA" id="NFTHTIV"/>
<dbReference type="GO" id="GO:0006581">
    <property type="term" value="P:acetylcholine catabolic process"/>
    <property type="evidence" value="ECO:0007669"/>
    <property type="project" value="TreeGrafter"/>
</dbReference>
<dbReference type="SUPFAM" id="SSF53474">
    <property type="entry name" value="alpha/beta-Hydrolases"/>
    <property type="match status" value="1"/>
</dbReference>
<dbReference type="Gene3D" id="3.40.50.1820">
    <property type="entry name" value="alpha/beta hydrolase"/>
    <property type="match status" value="1"/>
</dbReference>
<feature type="chain" id="PRO_5039933860" description="Carboxylesterase type B domain-containing protein" evidence="5">
    <location>
        <begin position="23"/>
        <end position="179"/>
    </location>
</feature>
<comment type="caution">
    <text evidence="7">The sequence shown here is derived from an EMBL/GenBank/DDBJ whole genome shotgun (WGS) entry which is preliminary data.</text>
</comment>
<dbReference type="InterPro" id="IPR029058">
    <property type="entry name" value="AB_hydrolase_fold"/>
</dbReference>
<keyword evidence="5" id="KW-0732">Signal</keyword>
<name>A0A9J6HB95_HAELO</name>
<evidence type="ECO:0000256" key="2">
    <source>
        <dbReference type="ARBA" id="ARBA00022487"/>
    </source>
</evidence>
<evidence type="ECO:0000256" key="4">
    <source>
        <dbReference type="ARBA" id="ARBA00023180"/>
    </source>
</evidence>
<dbReference type="PANTHER" id="PTHR43918:SF4">
    <property type="entry name" value="CARBOXYLIC ESTER HYDROLASE"/>
    <property type="match status" value="1"/>
</dbReference>
<keyword evidence="2" id="KW-0719">Serine esterase</keyword>
<organism evidence="7 8">
    <name type="scientific">Haemaphysalis longicornis</name>
    <name type="common">Bush tick</name>
    <dbReference type="NCBI Taxonomy" id="44386"/>
    <lineage>
        <taxon>Eukaryota</taxon>
        <taxon>Metazoa</taxon>
        <taxon>Ecdysozoa</taxon>
        <taxon>Arthropoda</taxon>
        <taxon>Chelicerata</taxon>
        <taxon>Arachnida</taxon>
        <taxon>Acari</taxon>
        <taxon>Parasitiformes</taxon>
        <taxon>Ixodida</taxon>
        <taxon>Ixodoidea</taxon>
        <taxon>Ixodidae</taxon>
        <taxon>Haemaphysalinae</taxon>
        <taxon>Haemaphysalis</taxon>
    </lineage>
</organism>
<dbReference type="Pfam" id="PF00135">
    <property type="entry name" value="COesterase"/>
    <property type="match status" value="1"/>
</dbReference>
<reference evidence="7 8" key="1">
    <citation type="journal article" date="2020" name="Cell">
        <title>Large-Scale Comparative Analyses of Tick Genomes Elucidate Their Genetic Diversity and Vector Capacities.</title>
        <authorList>
            <consortium name="Tick Genome and Microbiome Consortium (TIGMIC)"/>
            <person name="Jia N."/>
            <person name="Wang J."/>
            <person name="Shi W."/>
            <person name="Du L."/>
            <person name="Sun Y."/>
            <person name="Zhan W."/>
            <person name="Jiang J.F."/>
            <person name="Wang Q."/>
            <person name="Zhang B."/>
            <person name="Ji P."/>
            <person name="Bell-Sakyi L."/>
            <person name="Cui X.M."/>
            <person name="Yuan T.T."/>
            <person name="Jiang B.G."/>
            <person name="Yang W.F."/>
            <person name="Lam T.T."/>
            <person name="Chang Q.C."/>
            <person name="Ding S.J."/>
            <person name="Wang X.J."/>
            <person name="Zhu J.G."/>
            <person name="Ruan X.D."/>
            <person name="Zhao L."/>
            <person name="Wei J.T."/>
            <person name="Ye R.Z."/>
            <person name="Que T.C."/>
            <person name="Du C.H."/>
            <person name="Zhou Y.H."/>
            <person name="Cheng J.X."/>
            <person name="Dai P.F."/>
            <person name="Guo W.B."/>
            <person name="Han X.H."/>
            <person name="Huang E.J."/>
            <person name="Li L.F."/>
            <person name="Wei W."/>
            <person name="Gao Y.C."/>
            <person name="Liu J.Z."/>
            <person name="Shao H.Z."/>
            <person name="Wang X."/>
            <person name="Wang C.C."/>
            <person name="Yang T.C."/>
            <person name="Huo Q.B."/>
            <person name="Li W."/>
            <person name="Chen H.Y."/>
            <person name="Chen S.E."/>
            <person name="Zhou L.G."/>
            <person name="Ni X.B."/>
            <person name="Tian J.H."/>
            <person name="Sheng Y."/>
            <person name="Liu T."/>
            <person name="Pan Y.S."/>
            <person name="Xia L.Y."/>
            <person name="Li J."/>
            <person name="Zhao F."/>
            <person name="Cao W.C."/>
        </authorList>
    </citation>
    <scope>NUCLEOTIDE SEQUENCE [LARGE SCALE GENOMIC DNA]</scope>
    <source>
        <strain evidence="7">HaeL-2018</strain>
    </source>
</reference>
<keyword evidence="4" id="KW-0325">Glycoprotein</keyword>
<evidence type="ECO:0000313" key="8">
    <source>
        <dbReference type="Proteomes" id="UP000821853"/>
    </source>
</evidence>
<dbReference type="AlphaFoldDB" id="A0A9J6HB95"/>
<dbReference type="GO" id="GO:0005886">
    <property type="term" value="C:plasma membrane"/>
    <property type="evidence" value="ECO:0007669"/>
    <property type="project" value="TreeGrafter"/>
</dbReference>